<keyword evidence="8" id="KW-1185">Reference proteome</keyword>
<accession>A0ABT1G8W5</accession>
<dbReference type="EMBL" id="JALJYF010000002">
    <property type="protein sequence ID" value="MCP1727766.1"/>
    <property type="molecule type" value="Genomic_DNA"/>
</dbReference>
<sequence>MATLLKYCLLQIPGLLLFGLILYILVAWDWVSLQLAGILLLVWLIKDALLYPVYRPALEGGQSAGAHALVGLTGKVRTELDPQGLVEVAGERWQARKAGEQAIPAGARVRVIAAHGMVLTVRPVESDNADYSD</sequence>
<keyword evidence="7" id="KW-0378">Hydrolase</keyword>
<organism evidence="7 8">
    <name type="scientific">Natronospira proteinivora</name>
    <dbReference type="NCBI Taxonomy" id="1807133"/>
    <lineage>
        <taxon>Bacteria</taxon>
        <taxon>Pseudomonadati</taxon>
        <taxon>Pseudomonadota</taxon>
        <taxon>Gammaproteobacteria</taxon>
        <taxon>Natronospirales</taxon>
        <taxon>Natronospiraceae</taxon>
        <taxon>Natronospira</taxon>
    </lineage>
</organism>
<keyword evidence="2 5" id="KW-0812">Transmembrane</keyword>
<evidence type="ECO:0000256" key="2">
    <source>
        <dbReference type="ARBA" id="ARBA00022692"/>
    </source>
</evidence>
<keyword evidence="7" id="KW-0645">Protease</keyword>
<dbReference type="PANTHER" id="PTHR33507">
    <property type="entry name" value="INNER MEMBRANE PROTEIN YBBJ"/>
    <property type="match status" value="1"/>
</dbReference>
<keyword evidence="4 5" id="KW-0472">Membrane</keyword>
<reference evidence="7 8" key="1">
    <citation type="submission" date="2022-03" db="EMBL/GenBank/DDBJ databases">
        <title>Genomic Encyclopedia of Type Strains, Phase III (KMG-III): the genomes of soil and plant-associated and newly described type strains.</title>
        <authorList>
            <person name="Whitman W."/>
        </authorList>
    </citation>
    <scope>NUCLEOTIDE SEQUENCE [LARGE SCALE GENOMIC DNA]</scope>
    <source>
        <strain evidence="7 8">BSker1</strain>
    </source>
</reference>
<dbReference type="Gene3D" id="2.40.50.140">
    <property type="entry name" value="Nucleic acid-binding proteins"/>
    <property type="match status" value="1"/>
</dbReference>
<name>A0ABT1G8W5_9GAMM</name>
<gene>
    <name evidence="7" type="ORF">J2T60_001766</name>
</gene>
<evidence type="ECO:0000259" key="6">
    <source>
        <dbReference type="Pfam" id="PF01957"/>
    </source>
</evidence>
<protein>
    <submittedName>
        <fullName evidence="7">Membrane protein implicated in regulation of membrane protease activity</fullName>
    </submittedName>
</protein>
<proteinExistence type="predicted"/>
<feature type="domain" description="NfeD-like C-terminal" evidence="6">
    <location>
        <begin position="66"/>
        <end position="123"/>
    </location>
</feature>
<dbReference type="Pfam" id="PF01957">
    <property type="entry name" value="NfeD"/>
    <property type="match status" value="1"/>
</dbReference>
<evidence type="ECO:0000256" key="3">
    <source>
        <dbReference type="ARBA" id="ARBA00022989"/>
    </source>
</evidence>
<dbReference type="InterPro" id="IPR052165">
    <property type="entry name" value="Membrane_assoc_protease"/>
</dbReference>
<comment type="subcellular location">
    <subcellularLocation>
        <location evidence="1">Membrane</location>
        <topology evidence="1">Multi-pass membrane protein</topology>
    </subcellularLocation>
</comment>
<dbReference type="RefSeq" id="WP_253448515.1">
    <property type="nucleotide sequence ID" value="NZ_JALJYF010000002.1"/>
</dbReference>
<feature type="transmembrane region" description="Helical" evidence="5">
    <location>
        <begin position="34"/>
        <end position="54"/>
    </location>
</feature>
<evidence type="ECO:0000313" key="7">
    <source>
        <dbReference type="EMBL" id="MCP1727766.1"/>
    </source>
</evidence>
<feature type="transmembrane region" description="Helical" evidence="5">
    <location>
        <begin position="7"/>
        <end position="28"/>
    </location>
</feature>
<dbReference type="InterPro" id="IPR002810">
    <property type="entry name" value="NfeD-like_C"/>
</dbReference>
<keyword evidence="3 5" id="KW-1133">Transmembrane helix</keyword>
<comment type="caution">
    <text evidence="7">The sequence shown here is derived from an EMBL/GenBank/DDBJ whole genome shotgun (WGS) entry which is preliminary data.</text>
</comment>
<evidence type="ECO:0000256" key="5">
    <source>
        <dbReference type="SAM" id="Phobius"/>
    </source>
</evidence>
<dbReference type="InterPro" id="IPR012340">
    <property type="entry name" value="NA-bd_OB-fold"/>
</dbReference>
<dbReference type="Proteomes" id="UP001523550">
    <property type="component" value="Unassembled WGS sequence"/>
</dbReference>
<dbReference type="GO" id="GO:0008233">
    <property type="term" value="F:peptidase activity"/>
    <property type="evidence" value="ECO:0007669"/>
    <property type="project" value="UniProtKB-KW"/>
</dbReference>
<dbReference type="SUPFAM" id="SSF141322">
    <property type="entry name" value="NfeD domain-like"/>
    <property type="match status" value="1"/>
</dbReference>
<evidence type="ECO:0000313" key="8">
    <source>
        <dbReference type="Proteomes" id="UP001523550"/>
    </source>
</evidence>
<dbReference type="GO" id="GO:0006508">
    <property type="term" value="P:proteolysis"/>
    <property type="evidence" value="ECO:0007669"/>
    <property type="project" value="UniProtKB-KW"/>
</dbReference>
<evidence type="ECO:0000256" key="1">
    <source>
        <dbReference type="ARBA" id="ARBA00004141"/>
    </source>
</evidence>
<evidence type="ECO:0000256" key="4">
    <source>
        <dbReference type="ARBA" id="ARBA00023136"/>
    </source>
</evidence>